<dbReference type="SUPFAM" id="SSF159800">
    <property type="entry name" value="PrpR receptor domain-like"/>
    <property type="match status" value="1"/>
</dbReference>
<organism evidence="2 3">
    <name type="scientific">Sporomusa silvacetica DSM 10669</name>
    <dbReference type="NCBI Taxonomy" id="1123289"/>
    <lineage>
        <taxon>Bacteria</taxon>
        <taxon>Bacillati</taxon>
        <taxon>Bacillota</taxon>
        <taxon>Negativicutes</taxon>
        <taxon>Selenomonadales</taxon>
        <taxon>Sporomusaceae</taxon>
        <taxon>Sporomusa</taxon>
    </lineage>
</organism>
<dbReference type="PROSITE" id="PS50112">
    <property type="entry name" value="PAS"/>
    <property type="match status" value="1"/>
</dbReference>
<dbReference type="InterPro" id="IPR000014">
    <property type="entry name" value="PAS"/>
</dbReference>
<feature type="domain" description="PAS" evidence="1">
    <location>
        <begin position="198"/>
        <end position="251"/>
    </location>
</feature>
<dbReference type="EMBL" id="CP155573">
    <property type="protein sequence ID" value="XFO69136.1"/>
    <property type="molecule type" value="Genomic_DNA"/>
</dbReference>
<dbReference type="InterPro" id="IPR010524">
    <property type="entry name" value="Sig_transdc_resp-reg_PrpR_N"/>
</dbReference>
<dbReference type="RefSeq" id="WP_094604411.1">
    <property type="nucleotide sequence ID" value="NZ_CP155573.1"/>
</dbReference>
<dbReference type="SMART" id="SM00091">
    <property type="entry name" value="PAS"/>
    <property type="match status" value="1"/>
</dbReference>
<keyword evidence="3" id="KW-1185">Reference proteome</keyword>
<dbReference type="NCBIfam" id="TIGR00229">
    <property type="entry name" value="sensory_box"/>
    <property type="match status" value="1"/>
</dbReference>
<proteinExistence type="predicted"/>
<accession>A0ABZ3IUC5</accession>
<dbReference type="Gene3D" id="3.40.50.10660">
    <property type="entry name" value="PrpR receptor domain-like"/>
    <property type="match status" value="1"/>
</dbReference>
<evidence type="ECO:0000259" key="1">
    <source>
        <dbReference type="PROSITE" id="PS50112"/>
    </source>
</evidence>
<reference evidence="2" key="1">
    <citation type="submission" date="2024-05" db="EMBL/GenBank/DDBJ databases">
        <title>Isolation and characterization of Sporomusa carbonis sp. nov., a carboxydotrophic hydrogenogen in the genus of Sporomusa isolated from a charcoal burning pile.</title>
        <authorList>
            <person name="Boeer T."/>
            <person name="Rosenbaum F."/>
            <person name="Eysell L."/>
            <person name="Mueller V."/>
            <person name="Daniel R."/>
            <person name="Poehlein A."/>
        </authorList>
    </citation>
    <scope>NUCLEOTIDE SEQUENCE [LARGE SCALE GENOMIC DNA]</scope>
    <source>
        <strain evidence="2">DSM 10669</strain>
    </source>
</reference>
<dbReference type="Gene3D" id="3.30.450.20">
    <property type="entry name" value="PAS domain"/>
    <property type="match status" value="1"/>
</dbReference>
<name>A0ABZ3IUC5_9FIRM</name>
<dbReference type="Pfam" id="PF06506">
    <property type="entry name" value="PrpR_N"/>
    <property type="match status" value="1"/>
</dbReference>
<sequence>MKKSVFIAPYQGILESGQKVIEDLGLTNKFECFLGDLTRGIAIARKVEREGADVIITRGGTAELITKAEIEVPVVEIPITFQDLAEALLAAKATTKKENPKIAIMAFQNMIRSIEVFAKVMDVRLKLYLLESEEEIFSTMQSVLDDHPDILIGGIHTTEIAAKQGIKTILLTSGEESLRNAFLQAERVSFARQLEKERMRKFRVMIDYSVQGIFSIDRNKRIEFMNVAAEKFVGFPLSQVKGKSLATIYPEIPLTACLQEGKVYRGEFVQLQGRKFMANIIPIDIDGSIIGAMITLEDVGEIVEMEATIRKKNLFKGLAGTISFR</sequence>
<dbReference type="Pfam" id="PF08448">
    <property type="entry name" value="PAS_4"/>
    <property type="match status" value="1"/>
</dbReference>
<dbReference type="InterPro" id="IPR013656">
    <property type="entry name" value="PAS_4"/>
</dbReference>
<evidence type="ECO:0000313" key="2">
    <source>
        <dbReference type="EMBL" id="XFO69136.1"/>
    </source>
</evidence>
<evidence type="ECO:0000313" key="3">
    <source>
        <dbReference type="Proteomes" id="UP000216752"/>
    </source>
</evidence>
<dbReference type="Proteomes" id="UP000216752">
    <property type="component" value="Chromosome"/>
</dbReference>
<dbReference type="InterPro" id="IPR035965">
    <property type="entry name" value="PAS-like_dom_sf"/>
</dbReference>
<protein>
    <recommendedName>
        <fullName evidence="1">PAS domain-containing protein</fullName>
    </recommendedName>
</protein>
<dbReference type="Gene3D" id="3.40.50.2300">
    <property type="match status" value="1"/>
</dbReference>
<dbReference type="CDD" id="cd00130">
    <property type="entry name" value="PAS"/>
    <property type="match status" value="1"/>
</dbReference>
<gene>
    <name evidence="2" type="ORF">SPSIL_053660</name>
</gene>
<dbReference type="SUPFAM" id="SSF55785">
    <property type="entry name" value="PYP-like sensor domain (PAS domain)"/>
    <property type="match status" value="1"/>
</dbReference>